<feature type="domain" description="Reverse transcriptase Ty1/copia-type" evidence="2">
    <location>
        <begin position="391"/>
        <end position="611"/>
    </location>
</feature>
<evidence type="ECO:0000256" key="1">
    <source>
        <dbReference type="SAM" id="MobiDB-lite"/>
    </source>
</evidence>
<dbReference type="AlphaFoldDB" id="A0A812NH24"/>
<dbReference type="Pfam" id="PF07727">
    <property type="entry name" value="RVT_2"/>
    <property type="match status" value="1"/>
</dbReference>
<reference evidence="3" key="1">
    <citation type="submission" date="2021-02" db="EMBL/GenBank/DDBJ databases">
        <authorList>
            <person name="Dougan E. K."/>
            <person name="Rhodes N."/>
            <person name="Thang M."/>
            <person name="Chan C."/>
        </authorList>
    </citation>
    <scope>NUCLEOTIDE SEQUENCE</scope>
</reference>
<feature type="non-terminal residue" evidence="3">
    <location>
        <position position="1"/>
    </location>
</feature>
<name>A0A812NH24_SYMPI</name>
<organism evidence="3 4">
    <name type="scientific">Symbiodinium pilosum</name>
    <name type="common">Dinoflagellate</name>
    <dbReference type="NCBI Taxonomy" id="2952"/>
    <lineage>
        <taxon>Eukaryota</taxon>
        <taxon>Sar</taxon>
        <taxon>Alveolata</taxon>
        <taxon>Dinophyceae</taxon>
        <taxon>Suessiales</taxon>
        <taxon>Symbiodiniaceae</taxon>
        <taxon>Symbiodinium</taxon>
    </lineage>
</organism>
<proteinExistence type="predicted"/>
<keyword evidence="4" id="KW-1185">Reference proteome</keyword>
<sequence>VFRSGAVEDWCDKHGIHLDIVPGEAHWKIGTCENAIKGVKSVMDKLSLYDMELSPREALAEAVASFNHKELIRGFSPAQHILGQAPDETGRFLAACQQLPPDLLVENAHGEFARSVKLRAEAEKAQSDWSAEQRTQRALHSRHRPCFNYRPGELVFYWRTQEANKSRRQPGGKHGRFLGPARILATESRTEEDGTIRPGGAIWLVKGRSLLKACPEQLRRATHREELIESLAEPSTQQVPWSFHAVAEQIGGNRFEDITAVPEVQEWHRAKNPAEEVQPSRFRFRTKRPAEQALEPLEQEPREDVMEDDPGEQGAAVAIEIPMPETNRGSKKAWEDLGAYFTGSLKRRAVELSEKKMTHAEREEFRGAKATEVKNFIASNAFHILPDHLKPDRSQAIHMRWILTWKLRDDGTRKPKARAVLLGYQDESYAHQATTSPVMTRQSRQLLLQLAAWKRWSVKKGDVTGAFLQSREYPDKLCCVPTPEICEALNIAPGSITQVRRACYGLVDAPLEWWRSVDTFLRSLGFERMWADSCCWVLRQEGILRGVISGHVDDFLFAGKSGDRIWESKLEAIKTQYKWGDWEEGKFTQCGVVVEQTPEGFELSQPHYLDGLHEIGLNATRRKDRSSPTSERERTQLRALLGGLSWHAQQVAPYLAAEVGMLLTEVSRSTVETIIKANILLSQAKGKSSYKMKIHSFNAEDLLTLVAWVDAGNANRSDGGSTQGIFAGMSTQAIHAGEVCGVSPIAWHSQKIDRTCRSPGAAEAQAAINGEDSLYYARFQWSEFLYGKPDLHQPDEHVKKTGGCLVTDSRNVYDKLDTEMLVVKGAEKRTNIELLALKEAQWNTGVSLRWVHSEAQLANSLTKSNGQREYEMYVRMGHQ</sequence>
<comment type="caution">
    <text evidence="3">The sequence shown here is derived from an EMBL/GenBank/DDBJ whole genome shotgun (WGS) entry which is preliminary data.</text>
</comment>
<dbReference type="InterPro" id="IPR013103">
    <property type="entry name" value="RVT_2"/>
</dbReference>
<dbReference type="Proteomes" id="UP000649617">
    <property type="component" value="Unassembled WGS sequence"/>
</dbReference>
<dbReference type="OrthoDB" id="438000at2759"/>
<dbReference type="EMBL" id="CAJNIZ010011204">
    <property type="protein sequence ID" value="CAE7316570.1"/>
    <property type="molecule type" value="Genomic_DNA"/>
</dbReference>
<dbReference type="InterPro" id="IPR036397">
    <property type="entry name" value="RNaseH_sf"/>
</dbReference>
<gene>
    <name evidence="3" type="primary">RE1</name>
    <name evidence="3" type="ORF">SPIL2461_LOCUS7274</name>
</gene>
<protein>
    <submittedName>
        <fullName evidence="3">RE1 protein</fullName>
    </submittedName>
</protein>
<evidence type="ECO:0000313" key="4">
    <source>
        <dbReference type="Proteomes" id="UP000649617"/>
    </source>
</evidence>
<dbReference type="GO" id="GO:0003676">
    <property type="term" value="F:nucleic acid binding"/>
    <property type="evidence" value="ECO:0007669"/>
    <property type="project" value="InterPro"/>
</dbReference>
<accession>A0A812NH24</accession>
<dbReference type="Gene3D" id="3.30.420.10">
    <property type="entry name" value="Ribonuclease H-like superfamily/Ribonuclease H"/>
    <property type="match status" value="1"/>
</dbReference>
<feature type="region of interest" description="Disordered" evidence="1">
    <location>
        <begin position="287"/>
        <end position="309"/>
    </location>
</feature>
<evidence type="ECO:0000313" key="3">
    <source>
        <dbReference type="EMBL" id="CAE7316570.1"/>
    </source>
</evidence>
<evidence type="ECO:0000259" key="2">
    <source>
        <dbReference type="Pfam" id="PF07727"/>
    </source>
</evidence>